<dbReference type="InParanoid" id="B0D2D6"/>
<dbReference type="HOGENOM" id="CLU_1722670_0_0_1"/>
<sequence length="152" mass="16951">MATLPTRQPVILRCLPLVVALLWGQTSGRLLEKRRLSDNSNNFATLSSSSTAMSIIGHTNTFDEVDIAQEHLNYWMKLSITQLCALEPIQSGEESGRDAMFRSAGNPGLFHMKNAHALKNLKSVHMIPIRVRIQGRVSLDLTMLHGKLKCNK</sequence>
<evidence type="ECO:0000313" key="3">
    <source>
        <dbReference type="Proteomes" id="UP000001194"/>
    </source>
</evidence>
<keyword evidence="1" id="KW-0732">Signal</keyword>
<dbReference type="GeneID" id="6074188"/>
<reference evidence="2 3" key="1">
    <citation type="journal article" date="2008" name="Nature">
        <title>The genome of Laccaria bicolor provides insights into mycorrhizal symbiosis.</title>
        <authorList>
            <person name="Martin F."/>
            <person name="Aerts A."/>
            <person name="Ahren D."/>
            <person name="Brun A."/>
            <person name="Danchin E.G.J."/>
            <person name="Duchaussoy F."/>
            <person name="Gibon J."/>
            <person name="Kohler A."/>
            <person name="Lindquist E."/>
            <person name="Pereda V."/>
            <person name="Salamov A."/>
            <person name="Shapiro H.J."/>
            <person name="Wuyts J."/>
            <person name="Blaudez D."/>
            <person name="Buee M."/>
            <person name="Brokstein P."/>
            <person name="Canbaeck B."/>
            <person name="Cohen D."/>
            <person name="Courty P.E."/>
            <person name="Coutinho P.M."/>
            <person name="Delaruelle C."/>
            <person name="Detter J.C."/>
            <person name="Deveau A."/>
            <person name="DiFazio S."/>
            <person name="Duplessis S."/>
            <person name="Fraissinet-Tachet L."/>
            <person name="Lucic E."/>
            <person name="Frey-Klett P."/>
            <person name="Fourrey C."/>
            <person name="Feussner I."/>
            <person name="Gay G."/>
            <person name="Grimwood J."/>
            <person name="Hoegger P.J."/>
            <person name="Jain P."/>
            <person name="Kilaru S."/>
            <person name="Labbe J."/>
            <person name="Lin Y.C."/>
            <person name="Legue V."/>
            <person name="Le Tacon F."/>
            <person name="Marmeisse R."/>
            <person name="Melayah D."/>
            <person name="Montanini B."/>
            <person name="Muratet M."/>
            <person name="Nehls U."/>
            <person name="Niculita-Hirzel H."/>
            <person name="Oudot-Le Secq M.P."/>
            <person name="Peter M."/>
            <person name="Quesneville H."/>
            <person name="Rajashekar B."/>
            <person name="Reich M."/>
            <person name="Rouhier N."/>
            <person name="Schmutz J."/>
            <person name="Yin T."/>
            <person name="Chalot M."/>
            <person name="Henrissat B."/>
            <person name="Kuees U."/>
            <person name="Lucas S."/>
            <person name="Van de Peer Y."/>
            <person name="Podila G.K."/>
            <person name="Polle A."/>
            <person name="Pukkila P.J."/>
            <person name="Richardson P.M."/>
            <person name="Rouze P."/>
            <person name="Sanders I.R."/>
            <person name="Stajich J.E."/>
            <person name="Tunlid A."/>
            <person name="Tuskan G."/>
            <person name="Grigoriev I.V."/>
        </authorList>
    </citation>
    <scope>NUCLEOTIDE SEQUENCE [LARGE SCALE GENOMIC DNA]</scope>
    <source>
        <strain evidence="3">S238N-H82 / ATCC MYA-4686</strain>
    </source>
</reference>
<evidence type="ECO:0000313" key="2">
    <source>
        <dbReference type="EMBL" id="EDR10728.1"/>
    </source>
</evidence>
<keyword evidence="3" id="KW-1185">Reference proteome</keyword>
<protein>
    <submittedName>
        <fullName evidence="2">Predicted protein</fullName>
    </submittedName>
</protein>
<proteinExistence type="predicted"/>
<accession>B0D2D6</accession>
<feature type="signal peptide" evidence="1">
    <location>
        <begin position="1"/>
        <end position="28"/>
    </location>
</feature>
<organism evidence="3">
    <name type="scientific">Laccaria bicolor (strain S238N-H82 / ATCC MYA-4686)</name>
    <name type="common">Bicoloured deceiver</name>
    <name type="synonym">Laccaria laccata var. bicolor</name>
    <dbReference type="NCBI Taxonomy" id="486041"/>
    <lineage>
        <taxon>Eukaryota</taxon>
        <taxon>Fungi</taxon>
        <taxon>Dikarya</taxon>
        <taxon>Basidiomycota</taxon>
        <taxon>Agaricomycotina</taxon>
        <taxon>Agaricomycetes</taxon>
        <taxon>Agaricomycetidae</taxon>
        <taxon>Agaricales</taxon>
        <taxon>Agaricineae</taxon>
        <taxon>Hydnangiaceae</taxon>
        <taxon>Laccaria</taxon>
    </lineage>
</organism>
<dbReference type="AlphaFoldDB" id="B0D2D6"/>
<feature type="chain" id="PRO_5002748417" evidence="1">
    <location>
        <begin position="29"/>
        <end position="152"/>
    </location>
</feature>
<dbReference type="KEGG" id="lbc:LACBIDRAFT_324583"/>
<name>B0D2D6_LACBS</name>
<gene>
    <name evidence="2" type="ORF">LACBIDRAFT_324583</name>
</gene>
<evidence type="ECO:0000256" key="1">
    <source>
        <dbReference type="SAM" id="SignalP"/>
    </source>
</evidence>
<dbReference type="EMBL" id="DS547096">
    <property type="protein sequence ID" value="EDR10728.1"/>
    <property type="molecule type" value="Genomic_DNA"/>
</dbReference>
<dbReference type="RefSeq" id="XP_001878029.1">
    <property type="nucleotide sequence ID" value="XM_001877994.1"/>
</dbReference>
<dbReference type="Proteomes" id="UP000001194">
    <property type="component" value="Unassembled WGS sequence"/>
</dbReference>